<evidence type="ECO:0000313" key="1">
    <source>
        <dbReference type="EMBL" id="GFR28735.1"/>
    </source>
</evidence>
<gene>
    <name evidence="1" type="ORF">TNCT_116921</name>
</gene>
<protein>
    <submittedName>
        <fullName evidence="1">Uncharacterized protein</fullName>
    </submittedName>
</protein>
<sequence length="167" mass="19147">MNNYKVSIEFFVNELLDIPKTCNGESFSFYGNLGDIGNVTINGNKFCMKIIKEDFCNDELVYNSSEMDSQSLELKQENLNVEKSITMEKINIIKTLVIWRTQKTLKLKMTALKLKMTALKLKMTALKLKMTALKLKMTALKLKMTALKLKMTALKLKMTALKLKYAK</sequence>
<evidence type="ECO:0000313" key="2">
    <source>
        <dbReference type="Proteomes" id="UP000887116"/>
    </source>
</evidence>
<dbReference type="Proteomes" id="UP000887116">
    <property type="component" value="Unassembled WGS sequence"/>
</dbReference>
<dbReference type="AlphaFoldDB" id="A0A8X6M0H3"/>
<accession>A0A8X6M0H3</accession>
<comment type="caution">
    <text evidence="1">The sequence shown here is derived from an EMBL/GenBank/DDBJ whole genome shotgun (WGS) entry which is preliminary data.</text>
</comment>
<keyword evidence="2" id="KW-1185">Reference proteome</keyword>
<name>A0A8X6M0H3_TRICU</name>
<organism evidence="1 2">
    <name type="scientific">Trichonephila clavata</name>
    <name type="common">Joro spider</name>
    <name type="synonym">Nephila clavata</name>
    <dbReference type="NCBI Taxonomy" id="2740835"/>
    <lineage>
        <taxon>Eukaryota</taxon>
        <taxon>Metazoa</taxon>
        <taxon>Ecdysozoa</taxon>
        <taxon>Arthropoda</taxon>
        <taxon>Chelicerata</taxon>
        <taxon>Arachnida</taxon>
        <taxon>Araneae</taxon>
        <taxon>Araneomorphae</taxon>
        <taxon>Entelegynae</taxon>
        <taxon>Araneoidea</taxon>
        <taxon>Nephilidae</taxon>
        <taxon>Trichonephila</taxon>
    </lineage>
</organism>
<reference evidence="1" key="1">
    <citation type="submission" date="2020-07" db="EMBL/GenBank/DDBJ databases">
        <title>Multicomponent nature underlies the extraordinary mechanical properties of spider dragline silk.</title>
        <authorList>
            <person name="Kono N."/>
            <person name="Nakamura H."/>
            <person name="Mori M."/>
            <person name="Yoshida Y."/>
            <person name="Ohtoshi R."/>
            <person name="Malay A.D."/>
            <person name="Moran D.A.P."/>
            <person name="Tomita M."/>
            <person name="Numata K."/>
            <person name="Arakawa K."/>
        </authorList>
    </citation>
    <scope>NUCLEOTIDE SEQUENCE</scope>
</reference>
<dbReference type="EMBL" id="BMAO01039067">
    <property type="protein sequence ID" value="GFR28735.1"/>
    <property type="molecule type" value="Genomic_DNA"/>
</dbReference>
<proteinExistence type="predicted"/>